<sequence>MELYFKLFAMFEEFLAFRFKDGKLQPIAHPHLPSFESLLFIDRQKEELKRNTLQFVKGYPANDALLWGDRGTGKSSLVKSMLTLFGKEGLRLIQVYKAQVEDLSQLYELLRDSKKRFILFIDDLSFEPEEDQYRLLKSMLDGDLEERPENILVYATSNRRNIVANRERDGKFPEEDYREMISLVERFGLRLGFFSFDKAQYLEIVKAYAKERGISIPQQELEERALLWATERGSFSGRTAYQFIKDLEGRLRLSQTFPSHIPP</sequence>
<dbReference type="PANTHER" id="PTHR42935">
    <property type="entry name" value="SLR0930 PROTEIN"/>
    <property type="match status" value="1"/>
</dbReference>
<dbReference type="Proteomes" id="UP000018914">
    <property type="component" value="Chromosome"/>
</dbReference>
<dbReference type="AlphaFoldDB" id="W0DFM8"/>
<dbReference type="InterPro" id="IPR027417">
    <property type="entry name" value="P-loop_NTPase"/>
</dbReference>
<proteinExistence type="predicted"/>
<dbReference type="RefSeq" id="WP_025305820.1">
    <property type="nucleotide sequence ID" value="NZ_CP007028.1"/>
</dbReference>
<evidence type="ECO:0000313" key="1">
    <source>
        <dbReference type="EMBL" id="AHE95838.1"/>
    </source>
</evidence>
<keyword evidence="2" id="KW-1185">Reference proteome</keyword>
<dbReference type="SUPFAM" id="SSF52540">
    <property type="entry name" value="P-loop containing nucleoside triphosphate hydrolases"/>
    <property type="match status" value="1"/>
</dbReference>
<reference evidence="1 2" key="1">
    <citation type="submission" date="2013-12" db="EMBL/GenBank/DDBJ databases">
        <authorList>
            <consortium name="DOE Joint Genome Institute"/>
            <person name="Eisen J."/>
            <person name="Huntemann M."/>
            <person name="Han J."/>
            <person name="Chen A."/>
            <person name="Kyrpides N."/>
            <person name="Mavromatis K."/>
            <person name="Markowitz V."/>
            <person name="Palaniappan K."/>
            <person name="Ivanova N."/>
            <person name="Schaumberg A."/>
            <person name="Pati A."/>
            <person name="Liolios K."/>
            <person name="Nordberg H.P."/>
            <person name="Cantor M.N."/>
            <person name="Hua S.X."/>
            <person name="Woyke T."/>
        </authorList>
    </citation>
    <scope>NUCLEOTIDE SEQUENCE [LARGE SCALE GENOMIC DNA]</scope>
    <source>
        <strain evidence="1 2">DSM 23557</strain>
    </source>
</reference>
<dbReference type="Pfam" id="PF05673">
    <property type="entry name" value="DUF815"/>
    <property type="match status" value="1"/>
</dbReference>
<dbReference type="PANTHER" id="PTHR42935:SF1">
    <property type="entry name" value="SLR0930 PROTEIN"/>
    <property type="match status" value="1"/>
</dbReference>
<dbReference type="eggNOG" id="COG2607">
    <property type="taxonomic scope" value="Bacteria"/>
</dbReference>
<dbReference type="PATRIC" id="fig|75906.3.peg.607"/>
<dbReference type="KEGG" id="trd:THERU_03140"/>
<dbReference type="Gene3D" id="3.40.50.300">
    <property type="entry name" value="P-loop containing nucleotide triphosphate hydrolases"/>
    <property type="match status" value="1"/>
</dbReference>
<protein>
    <submittedName>
        <fullName evidence="1">ATPase AAA</fullName>
    </submittedName>
</protein>
<accession>W0DFM8</accession>
<organism evidence="2">
    <name type="scientific">Thermocrinis ruber</name>
    <dbReference type="NCBI Taxonomy" id="75906"/>
    <lineage>
        <taxon>Bacteria</taxon>
        <taxon>Pseudomonadati</taxon>
        <taxon>Aquificota</taxon>
        <taxon>Aquificia</taxon>
        <taxon>Aquificales</taxon>
        <taxon>Aquificaceae</taxon>
        <taxon>Thermocrinis</taxon>
    </lineage>
</organism>
<dbReference type="InterPro" id="IPR008533">
    <property type="entry name" value="DUF815"/>
</dbReference>
<dbReference type="CDD" id="cd00009">
    <property type="entry name" value="AAA"/>
    <property type="match status" value="1"/>
</dbReference>
<gene>
    <name evidence="1" type="ORF">THERU_03140</name>
</gene>
<evidence type="ECO:0000313" key="2">
    <source>
        <dbReference type="Proteomes" id="UP000018914"/>
    </source>
</evidence>
<dbReference type="HOGENOM" id="CLU_039512_0_1_0"/>
<name>W0DFM8_9AQUI</name>
<dbReference type="EMBL" id="CP007028">
    <property type="protein sequence ID" value="AHE95838.1"/>
    <property type="molecule type" value="Genomic_DNA"/>
</dbReference>